<evidence type="ECO:0000313" key="3">
    <source>
        <dbReference type="EMBL" id="XBH14828.1"/>
    </source>
</evidence>
<keyword evidence="3" id="KW-0378">Hydrolase</keyword>
<dbReference type="SUPFAM" id="SSF53756">
    <property type="entry name" value="UDP-Glycosyltransferase/glycogen phosphorylase"/>
    <property type="match status" value="1"/>
</dbReference>
<dbReference type="EMBL" id="CP121195">
    <property type="protein sequence ID" value="XBH14828.1"/>
    <property type="molecule type" value="Genomic_DNA"/>
</dbReference>
<keyword evidence="3" id="KW-0326">Glycosidase</keyword>
<accession>A0AAU7D226</accession>
<name>A0AAU7DAQ8_9BACT</name>
<accession>A0AAU7DAQ8</accession>
<proteinExistence type="predicted"/>
<dbReference type="PANTHER" id="PTHR43174:SF3">
    <property type="entry name" value="UDP-N-ACETYLGLUCOSAMINE 2-EPIMERASE"/>
    <property type="match status" value="1"/>
</dbReference>
<organism evidence="3">
    <name type="scientific">Edaphobacter paludis</name>
    <dbReference type="NCBI Taxonomy" id="3035702"/>
    <lineage>
        <taxon>Bacteria</taxon>
        <taxon>Pseudomonadati</taxon>
        <taxon>Acidobacteriota</taxon>
        <taxon>Terriglobia</taxon>
        <taxon>Terriglobales</taxon>
        <taxon>Acidobacteriaceae</taxon>
        <taxon>Edaphobacter</taxon>
    </lineage>
</organism>
<sequence>MKRTIAVITSSRADYSHLYWPLKDLAAHPEVDMRLIVLAAHLSPAFGNTVNEIEQDGFTIASRIECLLNSDTDVGMAKTLGLAVLGLTDVLAQIHPDLLLLIADRYEMLAPASVALTLRIPVAHIEGGEVSEGAIDDAVRNALTKMAHIHFTSTDKARARVISMGEEPWRVTRAGAPSLDHITRSPLLTRSLLEEALKINLKQAPTVVAYHPVTLLQNTTEEADALFAALAQIKGQIIFCYPNADAGSHSLMQRTHEFIRQHTDAHVFVNLGAVTYWSLLKQAGLLLGNSSSGIMEAASFALPVVNVGLRQYGRERAPNVLDADPNVDSILRKIETAHSAAFRESLRGMANPYGDGHAAERIVRILTTVPLEGLLRKRATSIQS</sequence>
<dbReference type="GO" id="GO:0004553">
    <property type="term" value="F:hydrolase activity, hydrolyzing O-glycosyl compounds"/>
    <property type="evidence" value="ECO:0007669"/>
    <property type="project" value="InterPro"/>
</dbReference>
<gene>
    <name evidence="3" type="primary">neuC</name>
    <name evidence="2" type="ORF">P4G45_06400</name>
    <name evidence="3" type="ORF">P8936_06630</name>
</gene>
<dbReference type="Pfam" id="PF02350">
    <property type="entry name" value="Epimerase_2"/>
    <property type="match status" value="1"/>
</dbReference>
<reference evidence="3" key="1">
    <citation type="submission" date="2023-03" db="EMBL/GenBank/DDBJ databases">
        <title>Edaphobacter sp.</title>
        <authorList>
            <person name="Huber K.J."/>
            <person name="Papendorf J."/>
            <person name="Pilke C."/>
            <person name="Bunk B."/>
            <person name="Sproeer C."/>
            <person name="Pester M."/>
        </authorList>
    </citation>
    <scope>NUCLEOTIDE SEQUENCE</scope>
    <source>
        <strain evidence="2">DSM 109919</strain>
        <strain evidence="3">DSM 109920</strain>
    </source>
</reference>
<dbReference type="PANTHER" id="PTHR43174">
    <property type="entry name" value="UDP-N-ACETYLGLUCOSAMINE 2-EPIMERASE"/>
    <property type="match status" value="1"/>
</dbReference>
<evidence type="ECO:0000313" key="2">
    <source>
        <dbReference type="EMBL" id="XBH11349.1"/>
    </source>
</evidence>
<dbReference type="NCBIfam" id="TIGR03568">
    <property type="entry name" value="NeuC_NnaA"/>
    <property type="match status" value="1"/>
</dbReference>
<dbReference type="InterPro" id="IPR029767">
    <property type="entry name" value="WecB-like"/>
</dbReference>
<feature type="domain" description="UDP-N-acetylglucosamine 2-epimerase" evidence="1">
    <location>
        <begin position="24"/>
        <end position="366"/>
    </location>
</feature>
<dbReference type="GO" id="GO:0006047">
    <property type="term" value="P:UDP-N-acetylglucosamine metabolic process"/>
    <property type="evidence" value="ECO:0007669"/>
    <property type="project" value="InterPro"/>
</dbReference>
<dbReference type="EMBL" id="CP121194">
    <property type="protein sequence ID" value="XBH11349.1"/>
    <property type="molecule type" value="Genomic_DNA"/>
</dbReference>
<dbReference type="EC" id="3.2.1.183" evidence="3"/>
<dbReference type="AlphaFoldDB" id="A0AAU7DAQ8"/>
<protein>
    <submittedName>
        <fullName evidence="3">UDP-N-acetylglucosamine 2-epimerase</fullName>
        <ecNumber evidence="3">3.2.1.183</ecNumber>
    </submittedName>
</protein>
<dbReference type="Gene3D" id="3.40.50.2000">
    <property type="entry name" value="Glycogen Phosphorylase B"/>
    <property type="match status" value="2"/>
</dbReference>
<dbReference type="KEGG" id="epl:P4G45_06400"/>
<evidence type="ECO:0000259" key="1">
    <source>
        <dbReference type="Pfam" id="PF02350"/>
    </source>
</evidence>
<dbReference type="InterPro" id="IPR003331">
    <property type="entry name" value="UDP_GlcNAc_Epimerase_2_dom"/>
</dbReference>
<dbReference type="RefSeq" id="WP_348268840.1">
    <property type="nucleotide sequence ID" value="NZ_CP121194.1"/>
</dbReference>
<dbReference type="InterPro" id="IPR020004">
    <property type="entry name" value="UDP-GlcNAc_Epase"/>
</dbReference>